<dbReference type="Pfam" id="PF00857">
    <property type="entry name" value="Isochorismatase"/>
    <property type="match status" value="1"/>
</dbReference>
<feature type="domain" description="Isochorismatase-like" evidence="3">
    <location>
        <begin position="18"/>
        <end position="200"/>
    </location>
</feature>
<dbReference type="InterPro" id="IPR000868">
    <property type="entry name" value="Isochorismatase-like_dom"/>
</dbReference>
<evidence type="ECO:0000313" key="4">
    <source>
        <dbReference type="EMBL" id="KAH6646271.1"/>
    </source>
</evidence>
<dbReference type="GeneID" id="70129791"/>
<dbReference type="InterPro" id="IPR050272">
    <property type="entry name" value="Isochorismatase-like_hydrls"/>
</dbReference>
<evidence type="ECO:0000259" key="3">
    <source>
        <dbReference type="Pfam" id="PF00857"/>
    </source>
</evidence>
<gene>
    <name evidence="4" type="ORF">BKA67DRAFT_541244</name>
</gene>
<dbReference type="RefSeq" id="XP_045952785.1">
    <property type="nucleotide sequence ID" value="XM_046100899.1"/>
</dbReference>
<dbReference type="OrthoDB" id="1739143at2759"/>
<reference evidence="4" key="1">
    <citation type="journal article" date="2021" name="Nat. Commun.">
        <title>Genetic determinants of endophytism in the Arabidopsis root mycobiome.</title>
        <authorList>
            <person name="Mesny F."/>
            <person name="Miyauchi S."/>
            <person name="Thiergart T."/>
            <person name="Pickel B."/>
            <person name="Atanasova L."/>
            <person name="Karlsson M."/>
            <person name="Huettel B."/>
            <person name="Barry K.W."/>
            <person name="Haridas S."/>
            <person name="Chen C."/>
            <person name="Bauer D."/>
            <person name="Andreopoulos W."/>
            <person name="Pangilinan J."/>
            <person name="LaButti K."/>
            <person name="Riley R."/>
            <person name="Lipzen A."/>
            <person name="Clum A."/>
            <person name="Drula E."/>
            <person name="Henrissat B."/>
            <person name="Kohler A."/>
            <person name="Grigoriev I.V."/>
            <person name="Martin F.M."/>
            <person name="Hacquard S."/>
        </authorList>
    </citation>
    <scope>NUCLEOTIDE SEQUENCE</scope>
    <source>
        <strain evidence="4">MPI-SDFR-AT-0073</strain>
    </source>
</reference>
<keyword evidence="5" id="KW-1185">Reference proteome</keyword>
<accession>A0A9P8RN89</accession>
<comment type="caution">
    <text evidence="4">The sequence shown here is derived from an EMBL/GenBank/DDBJ whole genome shotgun (WGS) entry which is preliminary data.</text>
</comment>
<dbReference type="GO" id="GO:0016787">
    <property type="term" value="F:hydrolase activity"/>
    <property type="evidence" value="ECO:0007669"/>
    <property type="project" value="UniProtKB-KW"/>
</dbReference>
<dbReference type="Gene3D" id="3.40.50.850">
    <property type="entry name" value="Isochorismatase-like"/>
    <property type="match status" value="1"/>
</dbReference>
<dbReference type="EMBL" id="JAGPXC010000010">
    <property type="protein sequence ID" value="KAH6646271.1"/>
    <property type="molecule type" value="Genomic_DNA"/>
</dbReference>
<dbReference type="CDD" id="cd00431">
    <property type="entry name" value="cysteine_hydrolases"/>
    <property type="match status" value="1"/>
</dbReference>
<proteinExistence type="inferred from homology"/>
<comment type="similarity">
    <text evidence="1">Belongs to the isochorismatase family.</text>
</comment>
<organism evidence="4 5">
    <name type="scientific">Truncatella angustata</name>
    <dbReference type="NCBI Taxonomy" id="152316"/>
    <lineage>
        <taxon>Eukaryota</taxon>
        <taxon>Fungi</taxon>
        <taxon>Dikarya</taxon>
        <taxon>Ascomycota</taxon>
        <taxon>Pezizomycotina</taxon>
        <taxon>Sordariomycetes</taxon>
        <taxon>Xylariomycetidae</taxon>
        <taxon>Amphisphaeriales</taxon>
        <taxon>Sporocadaceae</taxon>
        <taxon>Truncatella</taxon>
    </lineage>
</organism>
<name>A0A9P8RN89_9PEZI</name>
<dbReference type="AlphaFoldDB" id="A0A9P8RN89"/>
<evidence type="ECO:0000256" key="1">
    <source>
        <dbReference type="ARBA" id="ARBA00006336"/>
    </source>
</evidence>
<dbReference type="Proteomes" id="UP000758603">
    <property type="component" value="Unassembled WGS sequence"/>
</dbReference>
<keyword evidence="2 4" id="KW-0378">Hydrolase</keyword>
<protein>
    <submittedName>
        <fullName evidence="4">Hydrolase protein</fullName>
    </submittedName>
</protein>
<evidence type="ECO:0000256" key="2">
    <source>
        <dbReference type="ARBA" id="ARBA00022801"/>
    </source>
</evidence>
<evidence type="ECO:0000313" key="5">
    <source>
        <dbReference type="Proteomes" id="UP000758603"/>
    </source>
</evidence>
<sequence>MVSTSSPNHPSSYGPSETALLLLDFHNMFSGFIQEAAEREKLINSTQALLAAARESKTPILHCLIDASRDPLPTSKLADRWAEQYKPAFAGNPEFAVQMSDVAVDKDSKTEYSFNRLAGRVSALNSEGIMELLQEKLEIKSLVLCGFVSSGCVLSTARNGADEGFVITVVPDACWDRDMEVHNTVMDHVIPMTGHTMDLDEAVRVLRGNDVSK</sequence>
<dbReference type="PANTHER" id="PTHR43540">
    <property type="entry name" value="PEROXYUREIDOACRYLATE/UREIDOACRYLATE AMIDOHYDROLASE-RELATED"/>
    <property type="match status" value="1"/>
</dbReference>
<dbReference type="InterPro" id="IPR036380">
    <property type="entry name" value="Isochorismatase-like_sf"/>
</dbReference>
<dbReference type="SUPFAM" id="SSF52499">
    <property type="entry name" value="Isochorismatase-like hydrolases"/>
    <property type="match status" value="1"/>
</dbReference>